<dbReference type="InterPro" id="IPR012677">
    <property type="entry name" value="Nucleotide-bd_a/b_plait_sf"/>
</dbReference>
<keyword evidence="5" id="KW-0175">Coiled coil</keyword>
<dbReference type="EMBL" id="LR899015">
    <property type="protein sequence ID" value="CAD7094007.1"/>
    <property type="molecule type" value="Genomic_DNA"/>
</dbReference>
<dbReference type="InterPro" id="IPR052068">
    <property type="entry name" value="GW182_domain"/>
</dbReference>
<protein>
    <recommendedName>
        <fullName evidence="7">UBA domain-containing protein</fullName>
    </recommendedName>
</protein>
<dbReference type="SUPFAM" id="SSF54928">
    <property type="entry name" value="RNA-binding domain, RBD"/>
    <property type="match status" value="1"/>
</dbReference>
<dbReference type="InterPro" id="IPR015940">
    <property type="entry name" value="UBA"/>
</dbReference>
<evidence type="ECO:0000313" key="8">
    <source>
        <dbReference type="EMBL" id="CAD7094007.1"/>
    </source>
</evidence>
<dbReference type="GO" id="GO:0000932">
    <property type="term" value="C:P-body"/>
    <property type="evidence" value="ECO:0007669"/>
    <property type="project" value="TreeGrafter"/>
</dbReference>
<feature type="compositionally biased region" description="Polar residues" evidence="6">
    <location>
        <begin position="1242"/>
        <end position="1257"/>
    </location>
</feature>
<feature type="domain" description="UBA" evidence="7">
    <location>
        <begin position="500"/>
        <end position="540"/>
    </location>
</feature>
<dbReference type="InterPro" id="IPR000504">
    <property type="entry name" value="RRM_dom"/>
</dbReference>
<dbReference type="FunFam" id="3.30.70.330:FF:000011">
    <property type="entry name" value="trinucleotide repeat-containing gene 6A protein-like"/>
    <property type="match status" value="1"/>
</dbReference>
<dbReference type="InterPro" id="IPR026805">
    <property type="entry name" value="GW182_M_dom"/>
</dbReference>
<dbReference type="InterPro" id="IPR033503">
    <property type="entry name" value="GW182_RRM"/>
</dbReference>
<evidence type="ECO:0000256" key="6">
    <source>
        <dbReference type="SAM" id="MobiDB-lite"/>
    </source>
</evidence>
<evidence type="ECO:0000256" key="4">
    <source>
        <dbReference type="ARBA" id="ARBA00023158"/>
    </source>
</evidence>
<feature type="region of interest" description="Disordered" evidence="6">
    <location>
        <begin position="1"/>
        <end position="121"/>
    </location>
</feature>
<dbReference type="GO" id="GO:0005654">
    <property type="term" value="C:nucleoplasm"/>
    <property type="evidence" value="ECO:0007669"/>
    <property type="project" value="TreeGrafter"/>
</dbReference>
<name>A0A7R8Z5E1_HERIL</name>
<feature type="compositionally biased region" description="Gly residues" evidence="6">
    <location>
        <begin position="613"/>
        <end position="643"/>
    </location>
</feature>
<feature type="compositionally biased region" description="Polar residues" evidence="6">
    <location>
        <begin position="372"/>
        <end position="395"/>
    </location>
</feature>
<dbReference type="SUPFAM" id="SSF46934">
    <property type="entry name" value="UBA-like"/>
    <property type="match status" value="1"/>
</dbReference>
<dbReference type="InterPro" id="IPR009060">
    <property type="entry name" value="UBA-like_sf"/>
</dbReference>
<comment type="similarity">
    <text evidence="1">Belongs to the GW182 family.</text>
</comment>
<organism evidence="8 9">
    <name type="scientific">Hermetia illucens</name>
    <name type="common">Black soldier fly</name>
    <dbReference type="NCBI Taxonomy" id="343691"/>
    <lineage>
        <taxon>Eukaryota</taxon>
        <taxon>Metazoa</taxon>
        <taxon>Ecdysozoa</taxon>
        <taxon>Arthropoda</taxon>
        <taxon>Hexapoda</taxon>
        <taxon>Insecta</taxon>
        <taxon>Pterygota</taxon>
        <taxon>Neoptera</taxon>
        <taxon>Endopterygota</taxon>
        <taxon>Diptera</taxon>
        <taxon>Brachycera</taxon>
        <taxon>Stratiomyomorpha</taxon>
        <taxon>Stratiomyidae</taxon>
        <taxon>Hermetiinae</taxon>
        <taxon>Hermetia</taxon>
    </lineage>
</organism>
<dbReference type="GO" id="GO:0003723">
    <property type="term" value="F:RNA binding"/>
    <property type="evidence" value="ECO:0007669"/>
    <property type="project" value="UniProtKB-KW"/>
</dbReference>
<keyword evidence="9" id="KW-1185">Reference proteome</keyword>
<feature type="region of interest" description="Disordered" evidence="6">
    <location>
        <begin position="609"/>
        <end position="652"/>
    </location>
</feature>
<sequence length="1304" mass="133350">MREALFSQDGWGCQHVNQDTNWDVPGSPEPPKGDRVGDSGGPPMWKPAINNGTDLWEANLRNGGQPPPQPVQKTPWGHTPSTNLGGTWGEDDDGSDTSNVWTGTPTNPAAPQWSQPAGSLWPPTAPGAVAVATAQQQKKESDWGGSIGTGATGAAGAGANAWGDPRDIRGGAQIDIRNADPRDLRPASDLRLIDPRSEAIRDMRGDPRGISGRLNGTSEMWGQHHTLTHGQISMNKMVAPVAAVAAVTAAAAGGGAGPGAVVGANNSQWAMSQPMGGGGPKDIAMSGGKPTGWEEPSPPAQRRNIPNYDDGTSLWGQQQRVAAGVSHWKDIDISRNHMIRGSLGTQGGAPLVGTNTSTPIPQAVGGGRHGNSGPNSQIKPETSMWSHAGQASRNNGSWGDDQHGVGGGGGTGSNWEEKSAAAAAAAAAAMGNIGGGGVGVNVGGVGWNDASASNAWKNQNKSQIWPDSDLSNEWGGPHGVGGGINKPPQSKLGGMSSELIRNSKQYRLLVDMGYKKEDVELTLRATNLNVDEAHELLSSRQSVTGGSLDSWRRSDDPPFVVGSGGGTGGAFDHSNAFAGRFPGTGPQPAMQFPPVQKYLNQGSHVSGAPNLSGGFGGGGQGGVGQGAGGAGSQGGVSAGGVGAGSHNSGQPSTQHLRMLVQQIQMAVQGGYLSGQILNQPLAPATLILLNQLLSNIKHLQGAQTSMQRNPMNSMQIPLSIAKYKQQIANLQNQINAQQTMYVKQQQQQAAAAAAATSHVGSANSEYLRGQHDAISALQSNFSEISLNKTGAFQGAPNPQSRLNQWKLPVLEKEATSDSTDFSRAPGPTVKSTLSTATNANNNIGTLGLQGDVSTWSSARNLTDGWPSDANNENENKDWPAAQPSPATAFTDLVPEFEPGKPWKGNQIKTIEDDPSITPGSVARSPLSINPTAKDVDLFANSSKTSPTDLPPLSLSSTTWSFNPSGNQPNFSGWSDNIPQSSATTSELWGTPMNKTSRGPPPGLGSNKSNVGLVGQGGGGVGLSGVSQGCGVSGNGSVVGSSAGVGGVSNPSVSSNGWIGSSVGGRVPNSATGGVPGGSGASGNANWSTANSNWHSTWLLLKNLTTQIDGSTLRTLCMQHGPLQNFHLYLNQGIALCKYSTREEANKAQMALNNCVLGNTTICAESPNESEVQNILQHLPAVGGGGQSQSGGSVGNNNAGGGGGSSGSGGSGGSSSGGVGGNVSGGGLGVPSAVNVSGGAGGQSSWRPQNQTIQSRPSDTWGGGSVWPSPNTTANLWTSPLDGATERGTPSNLKSFLPENLLELN</sequence>
<feature type="compositionally biased region" description="Gly residues" evidence="6">
    <location>
        <begin position="1181"/>
        <end position="1228"/>
    </location>
</feature>
<evidence type="ECO:0000256" key="5">
    <source>
        <dbReference type="SAM" id="Coils"/>
    </source>
</evidence>
<feature type="region of interest" description="Disordered" evidence="6">
    <location>
        <begin position="897"/>
        <end position="928"/>
    </location>
</feature>
<dbReference type="PANTHER" id="PTHR13020:SF25">
    <property type="entry name" value="PROTEIN GAWKY"/>
    <property type="match status" value="1"/>
</dbReference>
<feature type="region of interest" description="Disordered" evidence="6">
    <location>
        <begin position="1179"/>
        <end position="1293"/>
    </location>
</feature>
<feature type="region of interest" description="Disordered" evidence="6">
    <location>
        <begin position="363"/>
        <end position="412"/>
    </location>
</feature>
<feature type="coiled-coil region" evidence="5">
    <location>
        <begin position="720"/>
        <end position="747"/>
    </location>
</feature>
<dbReference type="PANTHER" id="PTHR13020">
    <property type="entry name" value="TRINUCLEOTIDE REPEAT-CONTAINING GENE 6"/>
    <property type="match status" value="1"/>
</dbReference>
<dbReference type="Proteomes" id="UP000594454">
    <property type="component" value="Chromosome 7"/>
</dbReference>
<keyword evidence="2" id="KW-0810">Translation regulation</keyword>
<feature type="region of interest" description="Disordered" evidence="6">
    <location>
        <begin position="571"/>
        <end position="590"/>
    </location>
</feature>
<feature type="compositionally biased region" description="Polar residues" evidence="6">
    <location>
        <begin position="974"/>
        <end position="996"/>
    </location>
</feature>
<keyword evidence="4" id="KW-0943">RNA-mediated gene silencing</keyword>
<evidence type="ECO:0000256" key="3">
    <source>
        <dbReference type="ARBA" id="ARBA00022884"/>
    </source>
</evidence>
<dbReference type="PROSITE" id="PS50030">
    <property type="entry name" value="UBA"/>
    <property type="match status" value="1"/>
</dbReference>
<proteinExistence type="inferred from homology"/>
<keyword evidence="3" id="KW-0694">RNA-binding</keyword>
<dbReference type="Pfam" id="PF00076">
    <property type="entry name" value="RRM_1"/>
    <property type="match status" value="1"/>
</dbReference>
<dbReference type="GO" id="GO:0035278">
    <property type="term" value="P:miRNA-mediated gene silencing by inhibition of translation"/>
    <property type="evidence" value="ECO:0007669"/>
    <property type="project" value="InterPro"/>
</dbReference>
<evidence type="ECO:0000256" key="2">
    <source>
        <dbReference type="ARBA" id="ARBA00022845"/>
    </source>
</evidence>
<reference evidence="8 9" key="1">
    <citation type="submission" date="2020-11" db="EMBL/GenBank/DDBJ databases">
        <authorList>
            <person name="Wallbank WR R."/>
            <person name="Pardo Diaz C."/>
            <person name="Kozak K."/>
            <person name="Martin S."/>
            <person name="Jiggins C."/>
            <person name="Moest M."/>
            <person name="Warren A I."/>
            <person name="Generalovic N T."/>
            <person name="Byers J.R.P. K."/>
            <person name="Montejo-Kovacevich G."/>
            <person name="Yen C E."/>
        </authorList>
    </citation>
    <scope>NUCLEOTIDE SEQUENCE [LARGE SCALE GENOMIC DNA]</scope>
</reference>
<dbReference type="GO" id="GO:0060213">
    <property type="term" value="P:positive regulation of nuclear-transcribed mRNA poly(A) tail shortening"/>
    <property type="evidence" value="ECO:0007669"/>
    <property type="project" value="TreeGrafter"/>
</dbReference>
<accession>A0A7R8Z5E1</accession>
<feature type="region of interest" description="Disordered" evidence="6">
    <location>
        <begin position="974"/>
        <end position="1009"/>
    </location>
</feature>
<feature type="compositionally biased region" description="Polar residues" evidence="6">
    <location>
        <begin position="96"/>
        <end position="117"/>
    </location>
</feature>
<evidence type="ECO:0000259" key="7">
    <source>
        <dbReference type="PROSITE" id="PS50030"/>
    </source>
</evidence>
<dbReference type="InterPro" id="IPR035979">
    <property type="entry name" value="RBD_domain_sf"/>
</dbReference>
<gene>
    <name evidence="8" type="ORF">HERILL_LOCUS16249</name>
</gene>
<evidence type="ECO:0000313" key="9">
    <source>
        <dbReference type="Proteomes" id="UP000594454"/>
    </source>
</evidence>
<dbReference type="InParanoid" id="A0A7R8Z5E1"/>
<evidence type="ECO:0000256" key="1">
    <source>
        <dbReference type="ARBA" id="ARBA00007302"/>
    </source>
</evidence>
<dbReference type="CDD" id="cd12435">
    <property type="entry name" value="RRM_GW182_like"/>
    <property type="match status" value="1"/>
</dbReference>
<dbReference type="FunCoup" id="A0A7R8Z5E1">
    <property type="interactions" value="641"/>
</dbReference>
<dbReference type="OrthoDB" id="5919166at2759"/>
<feature type="compositionally biased region" description="Polar residues" evidence="6">
    <location>
        <begin position="1267"/>
        <end position="1277"/>
    </location>
</feature>
<dbReference type="Gene3D" id="3.30.70.330">
    <property type="match status" value="1"/>
</dbReference>
<dbReference type="Pfam" id="PF12938">
    <property type="entry name" value="M_domain"/>
    <property type="match status" value="1"/>
</dbReference>
<dbReference type="Gene3D" id="1.10.8.10">
    <property type="entry name" value="DNA helicase RuvA subunit, C-terminal domain"/>
    <property type="match status" value="1"/>
</dbReference>